<evidence type="ECO:0000256" key="4">
    <source>
        <dbReference type="ARBA" id="ARBA00038388"/>
    </source>
</evidence>
<evidence type="ECO:0000256" key="3">
    <source>
        <dbReference type="ARBA" id="ARBA00022840"/>
    </source>
</evidence>
<dbReference type="InterPro" id="IPR015854">
    <property type="entry name" value="ABC_transpr_LolD-like"/>
</dbReference>
<dbReference type="eggNOG" id="COG1136">
    <property type="taxonomic scope" value="Bacteria"/>
</dbReference>
<dbReference type="PROSITE" id="PS00211">
    <property type="entry name" value="ABC_TRANSPORTER_1"/>
    <property type="match status" value="1"/>
</dbReference>
<dbReference type="GO" id="GO:0022857">
    <property type="term" value="F:transmembrane transporter activity"/>
    <property type="evidence" value="ECO:0007669"/>
    <property type="project" value="TreeGrafter"/>
</dbReference>
<comment type="caution">
    <text evidence="6">The sequence shown here is derived from an EMBL/GenBank/DDBJ whole genome shotgun (WGS) entry which is preliminary data.</text>
</comment>
<keyword evidence="7" id="KW-1185">Reference proteome</keyword>
<reference evidence="6 7" key="1">
    <citation type="journal article" date="2013" name="Genome Announc.">
        <title>Draft genome sequences for three mercury-methylating, sulfate-reducing bacteria.</title>
        <authorList>
            <person name="Brown S.D."/>
            <person name="Hurt R.A.Jr."/>
            <person name="Gilmour C.C."/>
            <person name="Elias D.A."/>
        </authorList>
    </citation>
    <scope>NUCLEOTIDE SEQUENCE [LARGE SCALE GENOMIC DNA]</scope>
    <source>
        <strain evidence="6 7">DSM 16529</strain>
    </source>
</reference>
<dbReference type="GO" id="GO:0016887">
    <property type="term" value="F:ATP hydrolysis activity"/>
    <property type="evidence" value="ECO:0007669"/>
    <property type="project" value="InterPro"/>
</dbReference>
<dbReference type="PATRIC" id="fig|1121439.3.peg.555"/>
<dbReference type="InterPro" id="IPR003593">
    <property type="entry name" value="AAA+_ATPase"/>
</dbReference>
<dbReference type="AlphaFoldDB" id="S7TFE4"/>
<dbReference type="InterPro" id="IPR027417">
    <property type="entry name" value="P-loop_NTPase"/>
</dbReference>
<dbReference type="STRING" id="1121439.dsat_2167"/>
<proteinExistence type="inferred from homology"/>
<dbReference type="PROSITE" id="PS50893">
    <property type="entry name" value="ABC_TRANSPORTER_2"/>
    <property type="match status" value="1"/>
</dbReference>
<accession>S7TFE4</accession>
<dbReference type="CDD" id="cd03255">
    <property type="entry name" value="ABC_MJ0796_LolCDE_FtsE"/>
    <property type="match status" value="1"/>
</dbReference>
<organism evidence="6 7">
    <name type="scientific">Alkalidesulfovibrio alkalitolerans DSM 16529</name>
    <dbReference type="NCBI Taxonomy" id="1121439"/>
    <lineage>
        <taxon>Bacteria</taxon>
        <taxon>Pseudomonadati</taxon>
        <taxon>Thermodesulfobacteriota</taxon>
        <taxon>Desulfovibrionia</taxon>
        <taxon>Desulfovibrionales</taxon>
        <taxon>Desulfovibrionaceae</taxon>
        <taxon>Alkalidesulfovibrio</taxon>
    </lineage>
</organism>
<feature type="domain" description="ABC transporter" evidence="5">
    <location>
        <begin position="6"/>
        <end position="228"/>
    </location>
</feature>
<dbReference type="InterPro" id="IPR017871">
    <property type="entry name" value="ABC_transporter-like_CS"/>
</dbReference>
<keyword evidence="2" id="KW-0547">Nucleotide-binding</keyword>
<dbReference type="SUPFAM" id="SSF52540">
    <property type="entry name" value="P-loop containing nucleoside triphosphate hydrolases"/>
    <property type="match status" value="1"/>
</dbReference>
<dbReference type="FunFam" id="3.40.50.300:FF:000032">
    <property type="entry name" value="Export ABC transporter ATP-binding protein"/>
    <property type="match status" value="1"/>
</dbReference>
<dbReference type="EMBL" id="ATHI01000004">
    <property type="protein sequence ID" value="EPR35466.1"/>
    <property type="molecule type" value="Genomic_DNA"/>
</dbReference>
<dbReference type="PANTHER" id="PTHR24220">
    <property type="entry name" value="IMPORT ATP-BINDING PROTEIN"/>
    <property type="match status" value="1"/>
</dbReference>
<name>S7TFE4_9BACT</name>
<gene>
    <name evidence="6" type="ORF">dsat_2167</name>
</gene>
<protein>
    <submittedName>
        <fullName evidence="6">ABC transporter related protein</fullName>
    </submittedName>
</protein>
<dbReference type="Pfam" id="PF00005">
    <property type="entry name" value="ABC_tran"/>
    <property type="match status" value="1"/>
</dbReference>
<dbReference type="GO" id="GO:0098796">
    <property type="term" value="C:membrane protein complex"/>
    <property type="evidence" value="ECO:0007669"/>
    <property type="project" value="UniProtKB-ARBA"/>
</dbReference>
<dbReference type="PANTHER" id="PTHR24220:SF86">
    <property type="entry name" value="ABC TRANSPORTER ABCH.1"/>
    <property type="match status" value="1"/>
</dbReference>
<keyword evidence="1" id="KW-0813">Transport</keyword>
<evidence type="ECO:0000313" key="7">
    <source>
        <dbReference type="Proteomes" id="UP000014975"/>
    </source>
</evidence>
<comment type="similarity">
    <text evidence="4">Belongs to the ABC transporter superfamily. Macrolide exporter (TC 3.A.1.122) family.</text>
</comment>
<evidence type="ECO:0000256" key="1">
    <source>
        <dbReference type="ARBA" id="ARBA00022448"/>
    </source>
</evidence>
<dbReference type="InterPro" id="IPR017911">
    <property type="entry name" value="MacB-like_ATP-bd"/>
</dbReference>
<evidence type="ECO:0000256" key="2">
    <source>
        <dbReference type="ARBA" id="ARBA00022741"/>
    </source>
</evidence>
<sequence>MQTPLLEAREIVKSYRGEAAQAPALRGASLSVAEGEFVCIVGRSGSGKSTLLNVLSTLLKADSGELVYQGRDLTRATETELNRLRGSDFGMVFQMHHLLPYLTTLENVLLPFMKGLSPIPEKRRERAREVLSLVGLASKQDRLPGQLSGGEQQRVAIARALAAGPSVLFADEPTGSLDKTTGRGIMELLKRINATGVTVVMVSHDPEYAAQASRRITIDDGLVVPDAA</sequence>
<dbReference type="Proteomes" id="UP000014975">
    <property type="component" value="Unassembled WGS sequence"/>
</dbReference>
<keyword evidence="3" id="KW-0067">ATP-binding</keyword>
<evidence type="ECO:0000313" key="6">
    <source>
        <dbReference type="EMBL" id="EPR35466.1"/>
    </source>
</evidence>
<evidence type="ECO:0000259" key="5">
    <source>
        <dbReference type="PROSITE" id="PS50893"/>
    </source>
</evidence>
<dbReference type="GO" id="GO:0005524">
    <property type="term" value="F:ATP binding"/>
    <property type="evidence" value="ECO:0007669"/>
    <property type="project" value="UniProtKB-KW"/>
</dbReference>
<dbReference type="InterPro" id="IPR003439">
    <property type="entry name" value="ABC_transporter-like_ATP-bd"/>
</dbReference>
<dbReference type="RefSeq" id="WP_020886053.1">
    <property type="nucleotide sequence ID" value="NZ_ATHI01000004.1"/>
</dbReference>
<dbReference type="Gene3D" id="3.40.50.300">
    <property type="entry name" value="P-loop containing nucleotide triphosphate hydrolases"/>
    <property type="match status" value="1"/>
</dbReference>
<dbReference type="GO" id="GO:0005886">
    <property type="term" value="C:plasma membrane"/>
    <property type="evidence" value="ECO:0007669"/>
    <property type="project" value="TreeGrafter"/>
</dbReference>
<dbReference type="SMART" id="SM00382">
    <property type="entry name" value="AAA"/>
    <property type="match status" value="1"/>
</dbReference>
<dbReference type="OrthoDB" id="9809450at2"/>